<evidence type="ECO:0000313" key="3">
    <source>
        <dbReference type="EMBL" id="KAF4375807.1"/>
    </source>
</evidence>
<dbReference type="InterPro" id="IPR025836">
    <property type="entry name" value="Zn_knuckle_CX2CX4HX4C"/>
</dbReference>
<dbReference type="Proteomes" id="UP000525078">
    <property type="component" value="Unassembled WGS sequence"/>
</dbReference>
<feature type="compositionally biased region" description="Polar residues" evidence="1">
    <location>
        <begin position="378"/>
        <end position="406"/>
    </location>
</feature>
<dbReference type="EMBL" id="JAATIP010000089">
    <property type="protein sequence ID" value="KAF4375807.1"/>
    <property type="molecule type" value="Genomic_DNA"/>
</dbReference>
<evidence type="ECO:0000259" key="2">
    <source>
        <dbReference type="Pfam" id="PF14392"/>
    </source>
</evidence>
<evidence type="ECO:0000256" key="1">
    <source>
        <dbReference type="SAM" id="MobiDB-lite"/>
    </source>
</evidence>
<feature type="region of interest" description="Disordered" evidence="1">
    <location>
        <begin position="372"/>
        <end position="427"/>
    </location>
</feature>
<name>A0A7J6FYX5_CANSA</name>
<comment type="caution">
    <text evidence="3">The sequence shown here is derived from an EMBL/GenBank/DDBJ whole genome shotgun (WGS) entry which is preliminary data.</text>
</comment>
<feature type="compositionally biased region" description="Polar residues" evidence="1">
    <location>
        <begin position="413"/>
        <end position="427"/>
    </location>
</feature>
<sequence>MLLKCTNAYYLSHSYNGNGKGLLKDGNQQGSGEGRLVVPSFDEENALSQFFSAQEELLHNLKHFGKLDLYEIKKIGGDIGVPTASDTNERTTPFKKKKFEGSASLCTRPHKIIRTHPDVVRDFSWDTKEKDRESKVIYDEPSEDSSDSTSCNEGGFYATVYKLPRYIDFERGSFDMGTLRFKATIEIDKPLFSGFFMKRESIKDLWVQYKYEKLPKFCLKCGIISHEQKFCFKPPTVIKDSKGVFFPLFGLWMKHDNEARWPFSPSLPKWFEEWIVQKRLTVDNKFKQLWKMDKSMKAIDSWEARETRRFPMVSLPGIGKICPFEDTTNLVVKKSTVSLPLPGATAGNTESDSSSGVPSVLVNIVNKEEVPASAPVAASQQGSSHNGQMASSSRQDQSVNTTTTANCIPKMPNESNTKAPQSTMGPAQSLLDPSNFNPYTSLLGSQAQTMSWPSQHLWEMGFKTLTGLGTVDKFMREPSIFNPLFEINDF</sequence>
<organism evidence="3 4">
    <name type="scientific">Cannabis sativa</name>
    <name type="common">Hemp</name>
    <name type="synonym">Marijuana</name>
    <dbReference type="NCBI Taxonomy" id="3483"/>
    <lineage>
        <taxon>Eukaryota</taxon>
        <taxon>Viridiplantae</taxon>
        <taxon>Streptophyta</taxon>
        <taxon>Embryophyta</taxon>
        <taxon>Tracheophyta</taxon>
        <taxon>Spermatophyta</taxon>
        <taxon>Magnoliopsida</taxon>
        <taxon>eudicotyledons</taxon>
        <taxon>Gunneridae</taxon>
        <taxon>Pentapetalae</taxon>
        <taxon>rosids</taxon>
        <taxon>fabids</taxon>
        <taxon>Rosales</taxon>
        <taxon>Cannabaceae</taxon>
        <taxon>Cannabis</taxon>
    </lineage>
</organism>
<dbReference type="Pfam" id="PF14392">
    <property type="entry name" value="zf-CCHC_4"/>
    <property type="match status" value="1"/>
</dbReference>
<protein>
    <recommendedName>
        <fullName evidence="2">Zinc knuckle CX2CX4HX4C domain-containing protein</fullName>
    </recommendedName>
</protein>
<dbReference type="AlphaFoldDB" id="A0A7J6FYX5"/>
<reference evidence="3 4" key="1">
    <citation type="journal article" date="2020" name="bioRxiv">
        <title>Sequence and annotation of 42 cannabis genomes reveals extensive copy number variation in cannabinoid synthesis and pathogen resistance genes.</title>
        <authorList>
            <person name="Mckernan K.J."/>
            <person name="Helbert Y."/>
            <person name="Kane L.T."/>
            <person name="Ebling H."/>
            <person name="Zhang L."/>
            <person name="Liu B."/>
            <person name="Eaton Z."/>
            <person name="Mclaughlin S."/>
            <person name="Kingan S."/>
            <person name="Baybayan P."/>
            <person name="Concepcion G."/>
            <person name="Jordan M."/>
            <person name="Riva A."/>
            <person name="Barbazuk W."/>
            <person name="Harkins T."/>
        </authorList>
    </citation>
    <scope>NUCLEOTIDE SEQUENCE [LARGE SCALE GENOMIC DNA]</scope>
    <source>
        <strain evidence="4">cv. Jamaican Lion 4</strain>
        <tissue evidence="3">Leaf</tissue>
    </source>
</reference>
<proteinExistence type="predicted"/>
<accession>A0A7J6FYX5</accession>
<feature type="domain" description="Zinc knuckle CX2CX4HX4C" evidence="2">
    <location>
        <begin position="187"/>
        <end position="231"/>
    </location>
</feature>
<gene>
    <name evidence="3" type="ORF">F8388_014529</name>
</gene>
<evidence type="ECO:0000313" key="4">
    <source>
        <dbReference type="Proteomes" id="UP000525078"/>
    </source>
</evidence>